<reference evidence="2" key="1">
    <citation type="journal article" date="2015" name="Nat. Genet.">
        <title>The genome and transcriptome of the zoonotic hookworm Ancylostoma ceylanicum identify infection-specific gene families.</title>
        <authorList>
            <person name="Schwarz E.M."/>
            <person name="Hu Y."/>
            <person name="Antoshechkin I."/>
            <person name="Miller M.M."/>
            <person name="Sternberg P.W."/>
            <person name="Aroian R.V."/>
        </authorList>
    </citation>
    <scope>NUCLEOTIDE SEQUENCE</scope>
    <source>
        <strain evidence="2">HY135</strain>
    </source>
</reference>
<dbReference type="EMBL" id="JARK01001386">
    <property type="protein sequence ID" value="EYC11557.1"/>
    <property type="molecule type" value="Genomic_DNA"/>
</dbReference>
<name>A0A016U9Q3_9BILA</name>
<gene>
    <name evidence="1" type="primary">Acey_s0050.g1974</name>
    <name evidence="1" type="ORF">Y032_0050g1974</name>
</gene>
<protein>
    <submittedName>
        <fullName evidence="1">Uncharacterized protein</fullName>
    </submittedName>
</protein>
<accession>A0A016U9Q3</accession>
<keyword evidence="2" id="KW-1185">Reference proteome</keyword>
<evidence type="ECO:0000313" key="2">
    <source>
        <dbReference type="Proteomes" id="UP000024635"/>
    </source>
</evidence>
<proteinExistence type="predicted"/>
<evidence type="ECO:0000313" key="1">
    <source>
        <dbReference type="EMBL" id="EYC11557.1"/>
    </source>
</evidence>
<dbReference type="AlphaFoldDB" id="A0A016U9Q3"/>
<organism evidence="1 2">
    <name type="scientific">Ancylostoma ceylanicum</name>
    <dbReference type="NCBI Taxonomy" id="53326"/>
    <lineage>
        <taxon>Eukaryota</taxon>
        <taxon>Metazoa</taxon>
        <taxon>Ecdysozoa</taxon>
        <taxon>Nematoda</taxon>
        <taxon>Chromadorea</taxon>
        <taxon>Rhabditida</taxon>
        <taxon>Rhabditina</taxon>
        <taxon>Rhabditomorpha</taxon>
        <taxon>Strongyloidea</taxon>
        <taxon>Ancylostomatidae</taxon>
        <taxon>Ancylostomatinae</taxon>
        <taxon>Ancylostoma</taxon>
    </lineage>
</organism>
<sequence>MRFQSQNSASRTVVARRIYPPASHRHATASHVSRLASRYIGPRFQQGLSWPDKSCRARLLSAARLSFKAVCRLIYTSIAT</sequence>
<comment type="caution">
    <text evidence="1">The sequence shown here is derived from an EMBL/GenBank/DDBJ whole genome shotgun (WGS) entry which is preliminary data.</text>
</comment>
<dbReference type="Proteomes" id="UP000024635">
    <property type="component" value="Unassembled WGS sequence"/>
</dbReference>